<reference evidence="2 3" key="1">
    <citation type="submission" date="2016-10" db="EMBL/GenBank/DDBJ databases">
        <authorList>
            <person name="de Groot N.N."/>
        </authorList>
    </citation>
    <scope>NUCLEOTIDE SEQUENCE [LARGE SCALE GENOMIC DNA]</scope>
    <source>
        <strain evidence="2 3">CGMCC 1.6762</strain>
    </source>
</reference>
<evidence type="ECO:0000256" key="1">
    <source>
        <dbReference type="SAM" id="Phobius"/>
    </source>
</evidence>
<evidence type="ECO:0000313" key="2">
    <source>
        <dbReference type="EMBL" id="SDD76425.1"/>
    </source>
</evidence>
<evidence type="ECO:0000313" key="3">
    <source>
        <dbReference type="Proteomes" id="UP000198823"/>
    </source>
</evidence>
<dbReference type="Proteomes" id="UP000198823">
    <property type="component" value="Unassembled WGS sequence"/>
</dbReference>
<proteinExistence type="predicted"/>
<accession>A0A1G6XGH0</accession>
<keyword evidence="1" id="KW-1133">Transmembrane helix</keyword>
<dbReference type="STRING" id="426756.SAMN04488126_10125"/>
<gene>
    <name evidence="2" type="ORF">SAMN04488126_10125</name>
</gene>
<dbReference type="EMBL" id="FNAR01000001">
    <property type="protein sequence ID" value="SDD76425.1"/>
    <property type="molecule type" value="Genomic_DNA"/>
</dbReference>
<organism evidence="2 3">
    <name type="scientific">Bhargavaea beijingensis</name>
    <dbReference type="NCBI Taxonomy" id="426756"/>
    <lineage>
        <taxon>Bacteria</taxon>
        <taxon>Bacillati</taxon>
        <taxon>Bacillota</taxon>
        <taxon>Bacilli</taxon>
        <taxon>Bacillales</taxon>
        <taxon>Caryophanaceae</taxon>
        <taxon>Bhargavaea</taxon>
    </lineage>
</organism>
<sequence>MKFGRFDWFLLLVVIVISAAVYSAYNGELPNGYLVLIILFVGLTIGVLKRVLFRSKQ</sequence>
<feature type="transmembrane region" description="Helical" evidence="1">
    <location>
        <begin position="33"/>
        <end position="52"/>
    </location>
</feature>
<keyword evidence="1" id="KW-0812">Transmembrane</keyword>
<dbReference type="AlphaFoldDB" id="A0A1G6XGH0"/>
<protein>
    <submittedName>
        <fullName evidence="2">Uncharacterized protein</fullName>
    </submittedName>
</protein>
<keyword evidence="1" id="KW-0472">Membrane</keyword>
<name>A0A1G6XGH0_9BACL</name>